<organism evidence="1 2">
    <name type="scientific">Romanomermis culicivorax</name>
    <name type="common">Nematode worm</name>
    <dbReference type="NCBI Taxonomy" id="13658"/>
    <lineage>
        <taxon>Eukaryota</taxon>
        <taxon>Metazoa</taxon>
        <taxon>Ecdysozoa</taxon>
        <taxon>Nematoda</taxon>
        <taxon>Enoplea</taxon>
        <taxon>Dorylaimia</taxon>
        <taxon>Mermithida</taxon>
        <taxon>Mermithoidea</taxon>
        <taxon>Mermithidae</taxon>
        <taxon>Romanomermis</taxon>
    </lineage>
</organism>
<proteinExistence type="predicted"/>
<name>A0A915KSM9_ROMCU</name>
<evidence type="ECO:0000313" key="1">
    <source>
        <dbReference type="Proteomes" id="UP000887565"/>
    </source>
</evidence>
<dbReference type="AlphaFoldDB" id="A0A915KSM9"/>
<accession>A0A915KSM9</accession>
<dbReference type="Proteomes" id="UP000887565">
    <property type="component" value="Unplaced"/>
</dbReference>
<reference evidence="2" key="1">
    <citation type="submission" date="2022-11" db="UniProtKB">
        <authorList>
            <consortium name="WormBaseParasite"/>
        </authorList>
    </citation>
    <scope>IDENTIFICATION</scope>
</reference>
<dbReference type="WBParaSite" id="nRc.2.0.1.t41115-RA">
    <property type="protein sequence ID" value="nRc.2.0.1.t41115-RA"/>
    <property type="gene ID" value="nRc.2.0.1.g41115"/>
</dbReference>
<keyword evidence="1" id="KW-1185">Reference proteome</keyword>
<evidence type="ECO:0000313" key="2">
    <source>
        <dbReference type="WBParaSite" id="nRc.2.0.1.t41115-RA"/>
    </source>
</evidence>
<sequence>MYDVRAKFDIYNLLLFEKKLKRKEKQFDAETAGTKIAVTEIAGAEMANSSAELADAQTAAP</sequence>
<protein>
    <submittedName>
        <fullName evidence="2">Uncharacterized protein</fullName>
    </submittedName>
</protein>